<reference evidence="2" key="1">
    <citation type="submission" date="2017-06" db="EMBL/GenBank/DDBJ databases">
        <authorList>
            <person name="Varghese N."/>
            <person name="Submissions S."/>
        </authorList>
    </citation>
    <scope>NUCLEOTIDE SEQUENCE [LARGE SCALE GENOMIC DNA]</scope>
    <source>
        <strain evidence="2">JAD2</strain>
    </source>
</reference>
<dbReference type="Proteomes" id="UP000197025">
    <property type="component" value="Unassembled WGS sequence"/>
</dbReference>
<organism evidence="1 2">
    <name type="scientific">Thermoflexus hugenholtzii JAD2</name>
    <dbReference type="NCBI Taxonomy" id="877466"/>
    <lineage>
        <taxon>Bacteria</taxon>
        <taxon>Bacillati</taxon>
        <taxon>Chloroflexota</taxon>
        <taxon>Thermoflexia</taxon>
        <taxon>Thermoflexales</taxon>
        <taxon>Thermoflexaceae</taxon>
        <taxon>Thermoflexus</taxon>
    </lineage>
</organism>
<dbReference type="InParanoid" id="A0A212QND4"/>
<dbReference type="AlphaFoldDB" id="A0A212QND4"/>
<dbReference type="PROSITE" id="PS51257">
    <property type="entry name" value="PROKAR_LIPOPROTEIN"/>
    <property type="match status" value="1"/>
</dbReference>
<dbReference type="EMBL" id="FYEK01000012">
    <property type="protein sequence ID" value="SNB60741.1"/>
    <property type="molecule type" value="Genomic_DNA"/>
</dbReference>
<accession>A0A212QND4</accession>
<evidence type="ECO:0000313" key="1">
    <source>
        <dbReference type="EMBL" id="SNB60741.1"/>
    </source>
</evidence>
<dbReference type="RefSeq" id="WP_088570404.1">
    <property type="nucleotide sequence ID" value="NZ_FYEK01000012.1"/>
</dbReference>
<evidence type="ECO:0000313" key="2">
    <source>
        <dbReference type="Proteomes" id="UP000197025"/>
    </source>
</evidence>
<proteinExistence type="predicted"/>
<gene>
    <name evidence="1" type="ORF">SAMN02746019_00025950</name>
</gene>
<dbReference type="OrthoDB" id="145984at2"/>
<keyword evidence="2" id="KW-1185">Reference proteome</keyword>
<protein>
    <submittedName>
        <fullName evidence="1">Uncharacterized protein</fullName>
    </submittedName>
</protein>
<name>A0A212QND4_9CHLR</name>
<sequence length="420" mass="46525">MHVPERRRFGQRFGLIGLLLALAACRPAPLLRSATIQPDLLTPDGDGRNEVVAIRYALGRNAIVSIYFVGSDGTPRYFRREQPRPRGEYEVLFNGVVENQLLPDGHYTWVVEARDGSETAQITGTLTVSGSHPQALRITGFSISPPEFTPNRDGLSDRATINVCINRPAQILVYLEGPDGVRYPVPRKEVQLRKPGEEGCHIFDYDAGVDRGQEPPPDGTYTVYAVAEDALGLRDVVTGTLTIREGGVPRAEILNGRVEFRSDISAGTGDYIPVNLGGFLYFTLTVHNYGAVPIRTSGPPSGTCYELDQTFNAPRPGRPEGWAEESGAWRVGIDFDTSLRNYPFRWAVGRPEDLEVRIIDGRPYYYLPAGRTAIVTGCIRITYVPPRNPLYFWAGLIHEDVEIAPLNNRVDPHRVLIEGP</sequence>